<feature type="domain" description="Phosphodiester glycosidase" evidence="3">
    <location>
        <begin position="160"/>
        <end position="340"/>
    </location>
</feature>
<keyword evidence="2" id="KW-1133">Transmembrane helix</keyword>
<keyword evidence="5" id="KW-1185">Reference proteome</keyword>
<dbReference type="InterPro" id="IPR018711">
    <property type="entry name" value="NAGPA"/>
</dbReference>
<dbReference type="PANTHER" id="PTHR40446">
    <property type="entry name" value="N-ACETYLGLUCOSAMINE-1-PHOSPHODIESTER ALPHA-N-ACETYLGLUCOSAMINIDASE"/>
    <property type="match status" value="1"/>
</dbReference>
<evidence type="ECO:0000313" key="4">
    <source>
        <dbReference type="EMBL" id="UQZ81992.1"/>
    </source>
</evidence>
<keyword evidence="2" id="KW-0812">Transmembrane</keyword>
<gene>
    <name evidence="4" type="ORF">SK3146_01149</name>
</gene>
<evidence type="ECO:0000259" key="3">
    <source>
        <dbReference type="Pfam" id="PF09992"/>
    </source>
</evidence>
<dbReference type="PANTHER" id="PTHR40446:SF2">
    <property type="entry name" value="N-ACETYLGLUCOSAMINE-1-PHOSPHODIESTER ALPHA-N-ACETYLGLUCOSAMINIDASE"/>
    <property type="match status" value="1"/>
</dbReference>
<reference evidence="4" key="1">
    <citation type="submission" date="2018-02" db="EMBL/GenBank/DDBJ databases">
        <authorList>
            <person name="Kim S.-K."/>
            <person name="Jung H.-I."/>
            <person name="Lee S.-W."/>
        </authorList>
    </citation>
    <scope>NUCLEOTIDE SEQUENCE</scope>
    <source>
        <strain evidence="4">SK3146</strain>
    </source>
</reference>
<keyword evidence="2" id="KW-0472">Membrane</keyword>
<evidence type="ECO:0000256" key="2">
    <source>
        <dbReference type="SAM" id="Phobius"/>
    </source>
</evidence>
<dbReference type="Pfam" id="PF09992">
    <property type="entry name" value="NAGPA"/>
    <property type="match status" value="1"/>
</dbReference>
<dbReference type="EMBL" id="CP027059">
    <property type="protein sequence ID" value="UQZ81992.1"/>
    <property type="molecule type" value="Genomic_DNA"/>
</dbReference>
<proteinExistence type="predicted"/>
<protein>
    <recommendedName>
        <fullName evidence="3">Phosphodiester glycosidase domain-containing protein</fullName>
    </recommendedName>
</protein>
<feature type="compositionally biased region" description="Polar residues" evidence="1">
    <location>
        <begin position="1"/>
        <end position="13"/>
    </location>
</feature>
<evidence type="ECO:0000256" key="1">
    <source>
        <dbReference type="SAM" id="MobiDB-lite"/>
    </source>
</evidence>
<sequence length="376" mass="40953">MQSNQGLSVQTSVGKRKRKAVRRRKRRGFLYALIVLLGVGLGGVGWFYLTASGSTLRYMAADTLITTQHRQWAKYLIGQAELDRRVADYEKRFDEMAQVKDQHNIDLAAQASKQVEVEQVEGKSFKGQILYVHDPKMIRVVTTSIVGQGEQILSMVQRTGAIAGVNGGAFDDPNWDGNGFKPAGIVMSGGKLLYSDAGMNDPVNVVGIDRNGLMVAGRYKPSELLDMGVRDAVTFQPKFIVNGKGLIKNEADGWGIAPRTCMAQKQDGTIMFVVIDGRQPGYSIGATLYDVQKLLLERGAVTAANLDGGSSSVLVKDNKVVNKPSSSYGMRYLPTAFLVFADPGKVNVKNIWDGIDMDHFNSSYKPFADGSGSSKP</sequence>
<organism evidence="4 5">
    <name type="scientific">Paenibacillus konkukensis</name>
    <dbReference type="NCBI Taxonomy" id="2020716"/>
    <lineage>
        <taxon>Bacteria</taxon>
        <taxon>Bacillati</taxon>
        <taxon>Bacillota</taxon>
        <taxon>Bacilli</taxon>
        <taxon>Bacillales</taxon>
        <taxon>Paenibacillaceae</taxon>
        <taxon>Paenibacillus</taxon>
    </lineage>
</organism>
<evidence type="ECO:0000313" key="5">
    <source>
        <dbReference type="Proteomes" id="UP001057134"/>
    </source>
</evidence>
<feature type="transmembrane region" description="Helical" evidence="2">
    <location>
        <begin position="28"/>
        <end position="49"/>
    </location>
</feature>
<name>A0ABY4RIJ4_9BACL</name>
<reference evidence="4" key="2">
    <citation type="journal article" date="2021" name="J Anim Sci Technol">
        <title>Complete genome sequence of Paenibacillus konkukensis sp. nov. SK3146 as a potential probiotic strain.</title>
        <authorList>
            <person name="Jung H.I."/>
            <person name="Park S."/>
            <person name="Niu K.M."/>
            <person name="Lee S.W."/>
            <person name="Kothari D."/>
            <person name="Yi K.J."/>
            <person name="Kim S.K."/>
        </authorList>
    </citation>
    <scope>NUCLEOTIDE SEQUENCE</scope>
    <source>
        <strain evidence="4">SK3146</strain>
    </source>
</reference>
<feature type="region of interest" description="Disordered" evidence="1">
    <location>
        <begin position="1"/>
        <end position="20"/>
    </location>
</feature>
<accession>A0ABY4RIJ4</accession>
<dbReference type="Proteomes" id="UP001057134">
    <property type="component" value="Chromosome"/>
</dbReference>